<dbReference type="EMBL" id="HE576758">
    <property type="protein sequence ID" value="CCC70919.1"/>
    <property type="molecule type" value="Genomic_DNA"/>
</dbReference>
<dbReference type="AlphaFoldDB" id="G0VHN5"/>
<accession>G0VHN5</accession>
<dbReference type="KEGG" id="ncs:NCAS_0G00320"/>
<dbReference type="RefSeq" id="XP_003677272.1">
    <property type="nucleotide sequence ID" value="XM_003677224.1"/>
</dbReference>
<evidence type="ECO:0000313" key="1">
    <source>
        <dbReference type="EMBL" id="CCC70919.1"/>
    </source>
</evidence>
<sequence>MCQLSNSRTQPTWEKGKNTLQTTPTNIDEYIKYMDVEPSISTSQTTIIKPTMIEISSSNKPAKPIWKFWSRRPISKTIDTSEESLLWEGFWSLTKSFQVTVSYNELLSNHFKDYITLNPDYGRPELILPADESEATDFGTLPVLIICGSKGETGNVKARGDKCFRKIIESYGGFKEFKTLLAQETNDESIKALQSTPQIISKTVHDNTQPKQFVFNDYSRNEGCMVLKIGPPAVVFLKCKTQQIQELCNLIEEFRSILGREGFEGNALQIARMLDEGITVQTSLHKCSPTWEQPQVVYRLSSEVTYPLHMNRRQISSFKMLCCNELKNSKGWKSKIPFGALIDTSLPIIECKMHTNVRSVVNGEGNVPVLDEKLEDSDANSEHLDVDTIIDSVK</sequence>
<organism evidence="1 2">
    <name type="scientific">Naumovozyma castellii</name>
    <name type="common">Yeast</name>
    <name type="synonym">Saccharomyces castellii</name>
    <dbReference type="NCBI Taxonomy" id="27288"/>
    <lineage>
        <taxon>Eukaryota</taxon>
        <taxon>Fungi</taxon>
        <taxon>Dikarya</taxon>
        <taxon>Ascomycota</taxon>
        <taxon>Saccharomycotina</taxon>
        <taxon>Saccharomycetes</taxon>
        <taxon>Saccharomycetales</taxon>
        <taxon>Saccharomycetaceae</taxon>
        <taxon>Naumovozyma</taxon>
    </lineage>
</organism>
<name>G0VHN5_NAUCA</name>
<dbReference type="HOGENOM" id="CLU_700369_0_0_1"/>
<dbReference type="GeneID" id="96904585"/>
<keyword evidence="2" id="KW-1185">Reference proteome</keyword>
<reference evidence="1 2" key="1">
    <citation type="journal article" date="2011" name="Proc. Natl. Acad. Sci. U.S.A.">
        <title>Evolutionary erosion of yeast sex chromosomes by mating-type switching accidents.</title>
        <authorList>
            <person name="Gordon J.L."/>
            <person name="Armisen D."/>
            <person name="Proux-Wera E."/>
            <person name="Oheigeartaigh S.S."/>
            <person name="Byrne K.P."/>
            <person name="Wolfe K.H."/>
        </authorList>
    </citation>
    <scope>NUCLEOTIDE SEQUENCE [LARGE SCALE GENOMIC DNA]</scope>
    <source>
        <strain evidence="2">ATCC 76901 / BCRC 22586 / CBS 4309 / NBRC 1992 / NRRL Y-12630</strain>
    </source>
</reference>
<proteinExistence type="predicted"/>
<evidence type="ECO:0000313" key="2">
    <source>
        <dbReference type="Proteomes" id="UP000001640"/>
    </source>
</evidence>
<dbReference type="InParanoid" id="G0VHN5"/>
<reference key="2">
    <citation type="submission" date="2011-08" db="EMBL/GenBank/DDBJ databases">
        <title>Genome sequence of Naumovozyma castellii.</title>
        <authorList>
            <person name="Gordon J.L."/>
            <person name="Armisen D."/>
            <person name="Proux-Wera E."/>
            <person name="OhEigeartaigh S.S."/>
            <person name="Byrne K.P."/>
            <person name="Wolfe K.H."/>
        </authorList>
    </citation>
    <scope>NUCLEOTIDE SEQUENCE</scope>
    <source>
        <strain>Type strain:CBS 4309</strain>
    </source>
</reference>
<protein>
    <submittedName>
        <fullName evidence="1">Uncharacterized protein</fullName>
    </submittedName>
</protein>
<gene>
    <name evidence="1" type="primary">NCAS0G00320</name>
    <name evidence="1" type="ordered locus">NCAS_0G00320</name>
</gene>
<dbReference type="Proteomes" id="UP000001640">
    <property type="component" value="Chromosome 7"/>
</dbReference>